<dbReference type="SUPFAM" id="SSF102215">
    <property type="entry name" value="Creatininase"/>
    <property type="match status" value="1"/>
</dbReference>
<comment type="similarity">
    <text evidence="5">Belongs to the creatininase superfamily.</text>
</comment>
<dbReference type="GO" id="GO:0016811">
    <property type="term" value="F:hydrolase activity, acting on carbon-nitrogen (but not peptide) bonds, in linear amides"/>
    <property type="evidence" value="ECO:0007669"/>
    <property type="project" value="TreeGrafter"/>
</dbReference>
<dbReference type="Pfam" id="PF02633">
    <property type="entry name" value="Creatininase"/>
    <property type="match status" value="1"/>
</dbReference>
<dbReference type="GO" id="GO:0046872">
    <property type="term" value="F:metal ion binding"/>
    <property type="evidence" value="ECO:0007669"/>
    <property type="project" value="UniProtKB-KW"/>
</dbReference>
<keyword evidence="2" id="KW-0479">Metal-binding</keyword>
<evidence type="ECO:0000256" key="3">
    <source>
        <dbReference type="ARBA" id="ARBA00022801"/>
    </source>
</evidence>
<keyword evidence="3 6" id="KW-0378">Hydrolase</keyword>
<dbReference type="OrthoDB" id="9801445at2"/>
<dbReference type="RefSeq" id="WP_035083000.1">
    <property type="nucleotide sequence ID" value="NZ_JQGC01000009.1"/>
</dbReference>
<evidence type="ECO:0000256" key="1">
    <source>
        <dbReference type="ARBA" id="ARBA00001947"/>
    </source>
</evidence>
<comment type="caution">
    <text evidence="6">The sequence shown here is derived from an EMBL/GenBank/DDBJ whole genome shotgun (WGS) entry which is preliminary data.</text>
</comment>
<dbReference type="AlphaFoldDB" id="A0A087M2H9"/>
<dbReference type="Gene3D" id="3.40.50.10310">
    <property type="entry name" value="Creatininase"/>
    <property type="match status" value="1"/>
</dbReference>
<comment type="cofactor">
    <cofactor evidence="1">
        <name>Zn(2+)</name>
        <dbReference type="ChEBI" id="CHEBI:29105"/>
    </cofactor>
</comment>
<evidence type="ECO:0000256" key="5">
    <source>
        <dbReference type="ARBA" id="ARBA00024029"/>
    </source>
</evidence>
<sequence length="245" mass="26226">MSSADFSRTPWVDVAKRIEDGTLAVLALGACEQHGAHLPLTTDTDMAHGIGKRLADELDALLLPPITYGDAWTASAYPGTISISPRTLQAMMEDIGHELLRMGVQGLVIVNGHFGNREPMLLAARTLTKAGLPVCHLDYPGLERFAAEICDSQPAGPGFYHADEVETAIMLAVAPEGVDMERAEPSYPSLPPTFGSEPMQFRDFNPSGVFGDPRPATAAKGEALIAGILGESLRIVAAWRERHGI</sequence>
<proteinExistence type="inferred from homology"/>
<dbReference type="STRING" id="46914.JP75_12160"/>
<dbReference type="PANTHER" id="PTHR35005">
    <property type="entry name" value="3-DEHYDRO-SCYLLO-INOSOSE HYDROLASE"/>
    <property type="match status" value="1"/>
</dbReference>
<name>A0A087M2H9_9HYPH</name>
<dbReference type="Proteomes" id="UP000028981">
    <property type="component" value="Unassembled WGS sequence"/>
</dbReference>
<accession>A0A087M2H9</accession>
<keyword evidence="7" id="KW-1185">Reference proteome</keyword>
<evidence type="ECO:0000256" key="2">
    <source>
        <dbReference type="ARBA" id="ARBA00022723"/>
    </source>
</evidence>
<dbReference type="GO" id="GO:0009231">
    <property type="term" value="P:riboflavin biosynthetic process"/>
    <property type="evidence" value="ECO:0007669"/>
    <property type="project" value="TreeGrafter"/>
</dbReference>
<reference evidence="6 7" key="1">
    <citation type="submission" date="2014-08" db="EMBL/GenBank/DDBJ databases">
        <authorList>
            <person name="Hassan Y.I."/>
            <person name="Lepp D."/>
            <person name="Zhou T."/>
        </authorList>
    </citation>
    <scope>NUCLEOTIDE SEQUENCE [LARGE SCALE GENOMIC DNA]</scope>
    <source>
        <strain evidence="6 7">IFO13584</strain>
    </source>
</reference>
<dbReference type="PANTHER" id="PTHR35005:SF1">
    <property type="entry name" value="2-AMINO-5-FORMYLAMINO-6-RIBOSYLAMINOPYRIMIDIN-4(3H)-ONE 5'-MONOPHOSPHATE DEFORMYLASE"/>
    <property type="match status" value="1"/>
</dbReference>
<dbReference type="InterPro" id="IPR024087">
    <property type="entry name" value="Creatininase-like_sf"/>
</dbReference>
<dbReference type="EMBL" id="JQGC01000009">
    <property type="protein sequence ID" value="KFL31082.1"/>
    <property type="molecule type" value="Genomic_DNA"/>
</dbReference>
<dbReference type="InterPro" id="IPR003785">
    <property type="entry name" value="Creatininase/forma_Hydrolase"/>
</dbReference>
<gene>
    <name evidence="6" type="ORF">JP75_12160</name>
</gene>
<evidence type="ECO:0000313" key="6">
    <source>
        <dbReference type="EMBL" id="KFL31082.1"/>
    </source>
</evidence>
<protein>
    <submittedName>
        <fullName evidence="6">Creatinine amidohydrolase</fullName>
    </submittedName>
</protein>
<evidence type="ECO:0000256" key="4">
    <source>
        <dbReference type="ARBA" id="ARBA00022833"/>
    </source>
</evidence>
<keyword evidence="4" id="KW-0862">Zinc</keyword>
<organism evidence="6 7">
    <name type="scientific">Devosia riboflavina</name>
    <dbReference type="NCBI Taxonomy" id="46914"/>
    <lineage>
        <taxon>Bacteria</taxon>
        <taxon>Pseudomonadati</taxon>
        <taxon>Pseudomonadota</taxon>
        <taxon>Alphaproteobacteria</taxon>
        <taxon>Hyphomicrobiales</taxon>
        <taxon>Devosiaceae</taxon>
        <taxon>Devosia</taxon>
    </lineage>
</organism>
<evidence type="ECO:0000313" key="7">
    <source>
        <dbReference type="Proteomes" id="UP000028981"/>
    </source>
</evidence>